<dbReference type="Proteomes" id="UP000184368">
    <property type="component" value="Unassembled WGS sequence"/>
</dbReference>
<protein>
    <submittedName>
        <fullName evidence="4">Short-chain dehydrogenase</fullName>
    </submittedName>
</protein>
<dbReference type="InterPro" id="IPR020904">
    <property type="entry name" value="Sc_DH/Rdtase_CS"/>
</dbReference>
<dbReference type="SUPFAM" id="SSF51735">
    <property type="entry name" value="NAD(P)-binding Rossmann-fold domains"/>
    <property type="match status" value="1"/>
</dbReference>
<dbReference type="PANTHER" id="PTHR42901">
    <property type="entry name" value="ALCOHOL DEHYDROGENASE"/>
    <property type="match status" value="1"/>
</dbReference>
<reference evidence="4 5" key="1">
    <citation type="submission" date="2016-11" db="EMBL/GenBank/DDBJ databases">
        <authorList>
            <person name="Jaros S."/>
            <person name="Januszkiewicz K."/>
            <person name="Wedrychowicz H."/>
        </authorList>
    </citation>
    <scope>NUCLEOTIDE SEQUENCE [LARGE SCALE GENOMIC DNA]</scope>
    <source>
        <strain evidence="4 5">DSM 26897</strain>
    </source>
</reference>
<dbReference type="PANTHER" id="PTHR42901:SF1">
    <property type="entry name" value="ALCOHOL DEHYDROGENASE"/>
    <property type="match status" value="1"/>
</dbReference>
<dbReference type="RefSeq" id="WP_073048347.1">
    <property type="nucleotide sequence ID" value="NZ_FQUO01000025.1"/>
</dbReference>
<sequence>MNIVITGGSRGLGKAIAEIFADDRRGHTIILSSRNSETLERFARELQSRYPQSRILHHAADLSVKETAQAFGKWILQHVPRVDILVNNAGTFVPGNVGDEPDGALEQMMSVNLYSAYHLTRALLPAMKKAKSGHIFNMCSIASLKAYPNGGAYSISKFALLGFSKNLREELKDQGIKVTAVMPGATYTDSWAGSGVPESRIMEAKDIALLVYQAAHLSPQATVEEIVIRPQLGDL</sequence>
<dbReference type="AlphaFoldDB" id="A0A1M5IRZ2"/>
<dbReference type="OrthoDB" id="9775296at2"/>
<dbReference type="PRINTS" id="PR00081">
    <property type="entry name" value="GDHRDH"/>
</dbReference>
<gene>
    <name evidence="4" type="ORF">SAMN05444008_12523</name>
</gene>
<dbReference type="STRING" id="1302690.BUE76_20300"/>
<dbReference type="GO" id="GO:0016491">
    <property type="term" value="F:oxidoreductase activity"/>
    <property type="evidence" value="ECO:0007669"/>
    <property type="project" value="UniProtKB-KW"/>
</dbReference>
<keyword evidence="5" id="KW-1185">Reference proteome</keyword>
<evidence type="ECO:0000256" key="2">
    <source>
        <dbReference type="ARBA" id="ARBA00023002"/>
    </source>
</evidence>
<evidence type="ECO:0000256" key="1">
    <source>
        <dbReference type="ARBA" id="ARBA00006484"/>
    </source>
</evidence>
<dbReference type="PROSITE" id="PS00061">
    <property type="entry name" value="ADH_SHORT"/>
    <property type="match status" value="1"/>
</dbReference>
<evidence type="ECO:0000256" key="3">
    <source>
        <dbReference type="RuleBase" id="RU000363"/>
    </source>
</evidence>
<proteinExistence type="inferred from homology"/>
<dbReference type="Pfam" id="PF00106">
    <property type="entry name" value="adh_short"/>
    <property type="match status" value="1"/>
</dbReference>
<keyword evidence="2" id="KW-0560">Oxidoreductase</keyword>
<dbReference type="PRINTS" id="PR00080">
    <property type="entry name" value="SDRFAMILY"/>
</dbReference>
<dbReference type="EMBL" id="FQUO01000025">
    <property type="protein sequence ID" value="SHG30769.1"/>
    <property type="molecule type" value="Genomic_DNA"/>
</dbReference>
<accession>A0A1M5IRZ2</accession>
<evidence type="ECO:0000313" key="4">
    <source>
        <dbReference type="EMBL" id="SHG30769.1"/>
    </source>
</evidence>
<name>A0A1M5IRZ2_9BACT</name>
<organism evidence="4 5">
    <name type="scientific">Cnuella takakiae</name>
    <dbReference type="NCBI Taxonomy" id="1302690"/>
    <lineage>
        <taxon>Bacteria</taxon>
        <taxon>Pseudomonadati</taxon>
        <taxon>Bacteroidota</taxon>
        <taxon>Chitinophagia</taxon>
        <taxon>Chitinophagales</taxon>
        <taxon>Chitinophagaceae</taxon>
        <taxon>Cnuella</taxon>
    </lineage>
</organism>
<dbReference type="CDD" id="cd05233">
    <property type="entry name" value="SDR_c"/>
    <property type="match status" value="1"/>
</dbReference>
<dbReference type="InterPro" id="IPR036291">
    <property type="entry name" value="NAD(P)-bd_dom_sf"/>
</dbReference>
<comment type="similarity">
    <text evidence="1 3">Belongs to the short-chain dehydrogenases/reductases (SDR) family.</text>
</comment>
<dbReference type="InterPro" id="IPR002347">
    <property type="entry name" value="SDR_fam"/>
</dbReference>
<dbReference type="Gene3D" id="3.40.50.720">
    <property type="entry name" value="NAD(P)-binding Rossmann-like Domain"/>
    <property type="match status" value="1"/>
</dbReference>
<evidence type="ECO:0000313" key="5">
    <source>
        <dbReference type="Proteomes" id="UP000184368"/>
    </source>
</evidence>